<sequence>MSMLQKSSSKWSLLTNCRIPRVMSSYKDINSRFVHQISFMKKNFLVLIFQSRIFKFLLFKLSKAIINLKTETNICKVYKSCVKLLFISISKFLFCFKYSSKTTEHYFQRFCWKKITCIVKIHVLNIFHLHQQKNKMTTLSNEKQTSTQLALVNFITSFQKVCCFFIVLLIYDEERIQVIVRHWIRILHIKFGWINEFDKLVVNYVSSSILSFFKMLIKIFMYLFNIASTVFMFDIFRSSSKLLNTFTGHTDWVRSIDYSTFDDCQFICSGSNDNTVRVWDVDNNKQIQSFNGHSFDVSCVKFSQYHYRNYRQNVICFSSFDNTIRFWDFKNNRQLQSFNKHTSWVSGITFSPFNGGRYLCSGSFDNTMRLWDVETSKLLHVFNGHTDC</sequence>
<reference evidence="5 6" key="1">
    <citation type="journal article" date="2013" name="Curr. Biol.">
        <title>The Genome of the Foraminiferan Reticulomyxa filosa.</title>
        <authorList>
            <person name="Glockner G."/>
            <person name="Hulsmann N."/>
            <person name="Schleicher M."/>
            <person name="Noegel A.A."/>
            <person name="Eichinger L."/>
            <person name="Gallinger C."/>
            <person name="Pawlowski J."/>
            <person name="Sierra R."/>
            <person name="Euteneuer U."/>
            <person name="Pillet L."/>
            <person name="Moustafa A."/>
            <person name="Platzer M."/>
            <person name="Groth M."/>
            <person name="Szafranski K."/>
            <person name="Schliwa M."/>
        </authorList>
    </citation>
    <scope>NUCLEOTIDE SEQUENCE [LARGE SCALE GENOMIC DNA]</scope>
</reference>
<comment type="caution">
    <text evidence="5">The sequence shown here is derived from an EMBL/GenBank/DDBJ whole genome shotgun (WGS) entry which is preliminary data.</text>
</comment>
<dbReference type="SMART" id="SM00320">
    <property type="entry name" value="WD40"/>
    <property type="match status" value="3"/>
</dbReference>
<evidence type="ECO:0000256" key="3">
    <source>
        <dbReference type="PROSITE-ProRule" id="PRU00221"/>
    </source>
</evidence>
<dbReference type="InterPro" id="IPR001680">
    <property type="entry name" value="WD40_rpt"/>
</dbReference>
<keyword evidence="2" id="KW-0677">Repeat</keyword>
<keyword evidence="4" id="KW-0472">Membrane</keyword>
<keyword evidence="6" id="KW-1185">Reference proteome</keyword>
<evidence type="ECO:0000313" key="5">
    <source>
        <dbReference type="EMBL" id="ETO24037.1"/>
    </source>
</evidence>
<feature type="transmembrane region" description="Helical" evidence="4">
    <location>
        <begin position="215"/>
        <end position="236"/>
    </location>
</feature>
<evidence type="ECO:0000313" key="6">
    <source>
        <dbReference type="Proteomes" id="UP000023152"/>
    </source>
</evidence>
<dbReference type="Gene3D" id="2.130.10.10">
    <property type="entry name" value="YVTN repeat-like/Quinoprotein amine dehydrogenase"/>
    <property type="match status" value="1"/>
</dbReference>
<dbReference type="InterPro" id="IPR020472">
    <property type="entry name" value="WD40_PAC1"/>
</dbReference>
<protein>
    <submittedName>
        <fullName evidence="5">WD-40 repeat protein</fullName>
    </submittedName>
</protein>
<dbReference type="InterPro" id="IPR036322">
    <property type="entry name" value="WD40_repeat_dom_sf"/>
</dbReference>
<gene>
    <name evidence="5" type="ORF">RFI_13122</name>
</gene>
<dbReference type="PROSITE" id="PS00678">
    <property type="entry name" value="WD_REPEATS_1"/>
    <property type="match status" value="2"/>
</dbReference>
<feature type="repeat" description="WD" evidence="3">
    <location>
        <begin position="290"/>
        <end position="337"/>
    </location>
</feature>
<evidence type="ECO:0000256" key="4">
    <source>
        <dbReference type="SAM" id="Phobius"/>
    </source>
</evidence>
<dbReference type="PROSITE" id="PS50082">
    <property type="entry name" value="WD_REPEATS_2"/>
    <property type="match status" value="3"/>
</dbReference>
<dbReference type="SUPFAM" id="SSF50978">
    <property type="entry name" value="WD40 repeat-like"/>
    <property type="match status" value="1"/>
</dbReference>
<keyword evidence="1 3" id="KW-0853">WD repeat</keyword>
<dbReference type="InterPro" id="IPR019775">
    <property type="entry name" value="WD40_repeat_CS"/>
</dbReference>
<accession>X6NFB9</accession>
<dbReference type="PANTHER" id="PTHR22847:SF637">
    <property type="entry name" value="WD REPEAT DOMAIN 5B"/>
    <property type="match status" value="1"/>
</dbReference>
<dbReference type="AlphaFoldDB" id="X6NFB9"/>
<evidence type="ECO:0000256" key="2">
    <source>
        <dbReference type="ARBA" id="ARBA00022737"/>
    </source>
</evidence>
<dbReference type="PANTHER" id="PTHR22847">
    <property type="entry name" value="WD40 REPEAT PROTEIN"/>
    <property type="match status" value="1"/>
</dbReference>
<organism evidence="5 6">
    <name type="scientific">Reticulomyxa filosa</name>
    <dbReference type="NCBI Taxonomy" id="46433"/>
    <lineage>
        <taxon>Eukaryota</taxon>
        <taxon>Sar</taxon>
        <taxon>Rhizaria</taxon>
        <taxon>Retaria</taxon>
        <taxon>Foraminifera</taxon>
        <taxon>Monothalamids</taxon>
        <taxon>Reticulomyxidae</taxon>
        <taxon>Reticulomyxa</taxon>
    </lineage>
</organism>
<keyword evidence="4" id="KW-1133">Transmembrane helix</keyword>
<evidence type="ECO:0000256" key="1">
    <source>
        <dbReference type="ARBA" id="ARBA00022574"/>
    </source>
</evidence>
<feature type="transmembrane region" description="Helical" evidence="4">
    <location>
        <begin position="149"/>
        <end position="171"/>
    </location>
</feature>
<dbReference type="Pfam" id="PF00400">
    <property type="entry name" value="WD40"/>
    <property type="match status" value="3"/>
</dbReference>
<feature type="non-terminal residue" evidence="5">
    <location>
        <position position="388"/>
    </location>
</feature>
<dbReference type="InterPro" id="IPR015943">
    <property type="entry name" value="WD40/YVTN_repeat-like_dom_sf"/>
</dbReference>
<name>X6NFB9_RETFI</name>
<dbReference type="PRINTS" id="PR00320">
    <property type="entry name" value="GPROTEINBRPT"/>
</dbReference>
<dbReference type="GO" id="GO:1990234">
    <property type="term" value="C:transferase complex"/>
    <property type="evidence" value="ECO:0007669"/>
    <property type="project" value="UniProtKB-ARBA"/>
</dbReference>
<feature type="repeat" description="WD" evidence="3">
    <location>
        <begin position="338"/>
        <end position="381"/>
    </location>
</feature>
<feature type="repeat" description="WD" evidence="3">
    <location>
        <begin position="246"/>
        <end position="289"/>
    </location>
</feature>
<dbReference type="Proteomes" id="UP000023152">
    <property type="component" value="Unassembled WGS sequence"/>
</dbReference>
<keyword evidence="4" id="KW-0812">Transmembrane</keyword>
<dbReference type="PROSITE" id="PS50294">
    <property type="entry name" value="WD_REPEATS_REGION"/>
    <property type="match status" value="2"/>
</dbReference>
<dbReference type="EMBL" id="ASPP01009494">
    <property type="protein sequence ID" value="ETO24037.1"/>
    <property type="molecule type" value="Genomic_DNA"/>
</dbReference>
<proteinExistence type="predicted"/>